<comment type="caution">
    <text evidence="1">The sequence shown here is derived from an EMBL/GenBank/DDBJ whole genome shotgun (WGS) entry which is preliminary data.</text>
</comment>
<sequence>MTVEFFKCGAIRFDPQNGLWGKRKAGTGPGVGLLPSAFKVQLFKLQRIEKKRGEGIRVPAYHHSSEIKSSRITTRFHQFTMRFHQITNRHVSSISPLLESKHHEAVNPLPRLLPPLNFSPSVIAIRYCYNLHEPSEIPRPIVHSCPIGHR</sequence>
<evidence type="ECO:0000313" key="2">
    <source>
        <dbReference type="Proteomes" id="UP000326396"/>
    </source>
</evidence>
<accession>A0A5N6MB72</accession>
<proteinExistence type="predicted"/>
<protein>
    <submittedName>
        <fullName evidence="1">Uncharacterized protein</fullName>
    </submittedName>
</protein>
<reference evidence="1 2" key="1">
    <citation type="submission" date="2019-05" db="EMBL/GenBank/DDBJ databases">
        <title>Mikania micrantha, genome provides insights into the molecular mechanism of rapid growth.</title>
        <authorList>
            <person name="Liu B."/>
        </authorList>
    </citation>
    <scope>NUCLEOTIDE SEQUENCE [LARGE SCALE GENOMIC DNA]</scope>
    <source>
        <strain evidence="1">NLD-2019</strain>
        <tissue evidence="1">Leaf</tissue>
    </source>
</reference>
<organism evidence="1 2">
    <name type="scientific">Mikania micrantha</name>
    <name type="common">bitter vine</name>
    <dbReference type="NCBI Taxonomy" id="192012"/>
    <lineage>
        <taxon>Eukaryota</taxon>
        <taxon>Viridiplantae</taxon>
        <taxon>Streptophyta</taxon>
        <taxon>Embryophyta</taxon>
        <taxon>Tracheophyta</taxon>
        <taxon>Spermatophyta</taxon>
        <taxon>Magnoliopsida</taxon>
        <taxon>eudicotyledons</taxon>
        <taxon>Gunneridae</taxon>
        <taxon>Pentapetalae</taxon>
        <taxon>asterids</taxon>
        <taxon>campanulids</taxon>
        <taxon>Asterales</taxon>
        <taxon>Asteraceae</taxon>
        <taxon>Asteroideae</taxon>
        <taxon>Heliantheae alliance</taxon>
        <taxon>Eupatorieae</taxon>
        <taxon>Mikania</taxon>
    </lineage>
</organism>
<dbReference type="Proteomes" id="UP000326396">
    <property type="component" value="Linkage Group LG6"/>
</dbReference>
<keyword evidence="2" id="KW-1185">Reference proteome</keyword>
<name>A0A5N6MB72_9ASTR</name>
<dbReference type="EMBL" id="SZYD01000016">
    <property type="protein sequence ID" value="KAD3337889.1"/>
    <property type="molecule type" value="Genomic_DNA"/>
</dbReference>
<gene>
    <name evidence="1" type="ORF">E3N88_33410</name>
</gene>
<evidence type="ECO:0000313" key="1">
    <source>
        <dbReference type="EMBL" id="KAD3337889.1"/>
    </source>
</evidence>
<dbReference type="AlphaFoldDB" id="A0A5N6MB72"/>